<gene>
    <name evidence="2" type="ORF">PENDEC_c013G00137</name>
</gene>
<protein>
    <recommendedName>
        <fullName evidence="1">NAD-dependent epimerase/dehydratase domain-containing protein</fullName>
    </recommendedName>
</protein>
<dbReference type="SUPFAM" id="SSF51735">
    <property type="entry name" value="NAD(P)-binding Rossmann-fold domains"/>
    <property type="match status" value="1"/>
</dbReference>
<evidence type="ECO:0000313" key="2">
    <source>
        <dbReference type="EMBL" id="OQD73816.1"/>
    </source>
</evidence>
<accession>A0A1V6PBB0</accession>
<dbReference type="PANTHER" id="PTHR32487">
    <property type="entry name" value="3-OXO-DELTA(4,5)-STEROID 5-BETA-REDUCTASE"/>
    <property type="match status" value="1"/>
</dbReference>
<dbReference type="Gene3D" id="3.40.50.720">
    <property type="entry name" value="NAD(P)-binding Rossmann-like Domain"/>
    <property type="match status" value="1"/>
</dbReference>
<dbReference type="Proteomes" id="UP000191522">
    <property type="component" value="Unassembled WGS sequence"/>
</dbReference>
<proteinExistence type="predicted"/>
<dbReference type="Pfam" id="PF01370">
    <property type="entry name" value="Epimerase"/>
    <property type="match status" value="1"/>
</dbReference>
<dbReference type="AlphaFoldDB" id="A0A1V6PBB0"/>
<comment type="caution">
    <text evidence="2">The sequence shown here is derived from an EMBL/GenBank/DDBJ whole genome shotgun (WGS) entry which is preliminary data.</text>
</comment>
<organism evidence="2 3">
    <name type="scientific">Penicillium decumbens</name>
    <dbReference type="NCBI Taxonomy" id="69771"/>
    <lineage>
        <taxon>Eukaryota</taxon>
        <taxon>Fungi</taxon>
        <taxon>Dikarya</taxon>
        <taxon>Ascomycota</taxon>
        <taxon>Pezizomycotina</taxon>
        <taxon>Eurotiomycetes</taxon>
        <taxon>Eurotiomycetidae</taxon>
        <taxon>Eurotiales</taxon>
        <taxon>Aspergillaceae</taxon>
        <taxon>Penicillium</taxon>
    </lineage>
</organism>
<evidence type="ECO:0000313" key="3">
    <source>
        <dbReference type="Proteomes" id="UP000191522"/>
    </source>
</evidence>
<dbReference type="InterPro" id="IPR036291">
    <property type="entry name" value="NAD(P)-bd_dom_sf"/>
</dbReference>
<dbReference type="OrthoDB" id="1731983at2759"/>
<evidence type="ECO:0000259" key="1">
    <source>
        <dbReference type="Pfam" id="PF01370"/>
    </source>
</evidence>
<dbReference type="PANTHER" id="PTHR32487:SF0">
    <property type="entry name" value="3-OXO-DELTA(4,5)-STEROID 5-BETA-REDUCTASE"/>
    <property type="match status" value="1"/>
</dbReference>
<dbReference type="InterPro" id="IPR001509">
    <property type="entry name" value="Epimerase_deHydtase"/>
</dbReference>
<sequence length="379" mass="42577">MSSALVTGATGMNGGAIIHHLMKDPSYNKVYSLSRRDPGYQTPKVQHVTMDLQSSVEDMVHNLDGVSAEYIYFCAYLARADETELLRVNVTLLRNFLQALKATGADKNIKRFILTCGFKQYGVHLGQNKQPSWKMIPEFATNSDWEWIVTLPEDVLGKALPGSELPYPGSKANYFAFNCWTSANLHAKFCLWAARAPAAGNNIFNVMNGDTESFQNLWPRLAARFGCRIPDPMFPNGGVPNTKGFKDYESTTIPLKNRPPIQACASSLGLSSDALVKETPTLFLQVDPVKWARRGDVNEAWAGLRDKYHLDQQAWAKATWDFLVLTMGRDWSCVASMSKARKLGWSRYADTWEELDTFRMLEDTGVLPPVDQLRRDFSL</sequence>
<keyword evidence="3" id="KW-1185">Reference proteome</keyword>
<name>A0A1V6PBB0_PENDC</name>
<dbReference type="OMA" id="CGFKQYG"/>
<dbReference type="EMBL" id="MDYL01000013">
    <property type="protein sequence ID" value="OQD73816.1"/>
    <property type="molecule type" value="Genomic_DNA"/>
</dbReference>
<dbReference type="STRING" id="69771.A0A1V6PBB0"/>
<feature type="domain" description="NAD-dependent epimerase/dehydratase" evidence="1">
    <location>
        <begin position="4"/>
        <end position="123"/>
    </location>
</feature>
<reference evidence="3" key="1">
    <citation type="journal article" date="2017" name="Nat. Microbiol.">
        <title>Global analysis of biosynthetic gene clusters reveals vast potential of secondary metabolite production in Penicillium species.</title>
        <authorList>
            <person name="Nielsen J.C."/>
            <person name="Grijseels S."/>
            <person name="Prigent S."/>
            <person name="Ji B."/>
            <person name="Dainat J."/>
            <person name="Nielsen K.F."/>
            <person name="Frisvad J.C."/>
            <person name="Workman M."/>
            <person name="Nielsen J."/>
        </authorList>
    </citation>
    <scope>NUCLEOTIDE SEQUENCE [LARGE SCALE GENOMIC DNA]</scope>
    <source>
        <strain evidence="3">IBT 11843</strain>
    </source>
</reference>